<name>A0A8S5MZ40_9CAUD</name>
<feature type="domain" description="Exonuclease" evidence="1">
    <location>
        <begin position="21"/>
        <end position="243"/>
    </location>
</feature>
<organism evidence="2">
    <name type="scientific">Siphoviridae sp. ctAUQ2</name>
    <dbReference type="NCBI Taxonomy" id="2826182"/>
    <lineage>
        <taxon>Viruses</taxon>
        <taxon>Duplodnaviria</taxon>
        <taxon>Heunggongvirae</taxon>
        <taxon>Uroviricota</taxon>
        <taxon>Caudoviricetes</taxon>
    </lineage>
</organism>
<protein>
    <submittedName>
        <fullName evidence="2">DEDDh</fullName>
    </submittedName>
</protein>
<proteinExistence type="predicted"/>
<dbReference type="Gene3D" id="3.30.420.10">
    <property type="entry name" value="Ribonuclease H-like superfamily/Ribonuclease H"/>
    <property type="match status" value="1"/>
</dbReference>
<sequence>MYHPKRTIIMAAPTNDKQVIVAFTLDFETGGLDCTDCACTQIALHAVRIDTFETIDRYVKYIYPYNKQADKGVAKRKVLKSKFEKDDEVPMKYEDKALTYSAITMDMLENMGEDIKVVAAEVIEFIKRNIISKGRNAKPFLIGQNIGFDIGFMQQLMEYGGQTKEWEKLIRGQKDFYGHFQPLYVDTIVLGQMALSHLEGMTSYKLEIMAEKFGIELDDAHDADADVTATTNVAMVCAQRMRNTADYDGGTMVMTKKEKSRIHFKI</sequence>
<evidence type="ECO:0000259" key="1">
    <source>
        <dbReference type="SMART" id="SM00479"/>
    </source>
</evidence>
<dbReference type="EMBL" id="BK015022">
    <property type="protein sequence ID" value="DAD87468.1"/>
    <property type="molecule type" value="Genomic_DNA"/>
</dbReference>
<dbReference type="Pfam" id="PF00929">
    <property type="entry name" value="RNase_T"/>
    <property type="match status" value="1"/>
</dbReference>
<dbReference type="InterPro" id="IPR013520">
    <property type="entry name" value="Ribonucl_H"/>
</dbReference>
<dbReference type="SUPFAM" id="SSF53098">
    <property type="entry name" value="Ribonuclease H-like"/>
    <property type="match status" value="1"/>
</dbReference>
<dbReference type="InterPro" id="IPR036397">
    <property type="entry name" value="RNaseH_sf"/>
</dbReference>
<evidence type="ECO:0000313" key="2">
    <source>
        <dbReference type="EMBL" id="DAD87468.1"/>
    </source>
</evidence>
<reference evidence="2" key="1">
    <citation type="journal article" date="2021" name="Proc. Natl. Acad. Sci. U.S.A.">
        <title>A Catalog of Tens of Thousands of Viruses from Human Metagenomes Reveals Hidden Associations with Chronic Diseases.</title>
        <authorList>
            <person name="Tisza M.J."/>
            <person name="Buck C.B."/>
        </authorList>
    </citation>
    <scope>NUCLEOTIDE SEQUENCE</scope>
    <source>
        <strain evidence="2">CtAUQ2</strain>
    </source>
</reference>
<accession>A0A8S5MZ40</accession>
<dbReference type="InterPro" id="IPR012337">
    <property type="entry name" value="RNaseH-like_sf"/>
</dbReference>
<dbReference type="GO" id="GO:0003676">
    <property type="term" value="F:nucleic acid binding"/>
    <property type="evidence" value="ECO:0007669"/>
    <property type="project" value="InterPro"/>
</dbReference>
<dbReference type="SMART" id="SM00479">
    <property type="entry name" value="EXOIII"/>
    <property type="match status" value="1"/>
</dbReference>